<dbReference type="FunFam" id="1.10.630.10:FF:000018">
    <property type="entry name" value="Cytochrome P450 monooxygenase"/>
    <property type="match status" value="1"/>
</dbReference>
<evidence type="ECO:0000313" key="10">
    <source>
        <dbReference type="Proteomes" id="UP000004691"/>
    </source>
</evidence>
<evidence type="ECO:0000256" key="2">
    <source>
        <dbReference type="ARBA" id="ARBA00022617"/>
    </source>
</evidence>
<dbReference type="PROSITE" id="PS00086">
    <property type="entry name" value="CYTOCHROME_P450"/>
    <property type="match status" value="1"/>
</dbReference>
<proteinExistence type="inferred from homology"/>
<protein>
    <submittedName>
        <fullName evidence="9">Cytochrome P450</fullName>
    </submittedName>
</protein>
<keyword evidence="5 7" id="KW-0408">Iron</keyword>
<dbReference type="InterPro" id="IPR002397">
    <property type="entry name" value="Cyt_P450_B"/>
</dbReference>
<dbReference type="STRING" id="882086.SacxiDRAFT_4229"/>
<evidence type="ECO:0000256" key="1">
    <source>
        <dbReference type="ARBA" id="ARBA00010617"/>
    </source>
</evidence>
<evidence type="ECO:0000256" key="8">
    <source>
        <dbReference type="SAM" id="MobiDB-lite"/>
    </source>
</evidence>
<dbReference type="RefSeq" id="WP_006240643.1">
    <property type="nucleotide sequence ID" value="NZ_JH636049.1"/>
</dbReference>
<gene>
    <name evidence="9" type="ORF">SacxiDRAFT_4229</name>
</gene>
<keyword evidence="4 7" id="KW-0560">Oxidoreductase</keyword>
<accession>I0V8F7</accession>
<dbReference type="InterPro" id="IPR036396">
    <property type="entry name" value="Cyt_P450_sf"/>
</dbReference>
<dbReference type="PANTHER" id="PTHR46696:SF1">
    <property type="entry name" value="CYTOCHROME P450 YJIB-RELATED"/>
    <property type="match status" value="1"/>
</dbReference>
<dbReference type="GO" id="GO:0020037">
    <property type="term" value="F:heme binding"/>
    <property type="evidence" value="ECO:0007669"/>
    <property type="project" value="InterPro"/>
</dbReference>
<dbReference type="Pfam" id="PF00067">
    <property type="entry name" value="p450"/>
    <property type="match status" value="2"/>
</dbReference>
<organism evidence="9 10">
    <name type="scientific">Saccharomonospora xinjiangensis XJ-54</name>
    <dbReference type="NCBI Taxonomy" id="882086"/>
    <lineage>
        <taxon>Bacteria</taxon>
        <taxon>Bacillati</taxon>
        <taxon>Actinomycetota</taxon>
        <taxon>Actinomycetes</taxon>
        <taxon>Pseudonocardiales</taxon>
        <taxon>Pseudonocardiaceae</taxon>
        <taxon>Saccharomonospora</taxon>
    </lineage>
</organism>
<dbReference type="InterPro" id="IPR001128">
    <property type="entry name" value="Cyt_P450"/>
</dbReference>
<dbReference type="CDD" id="cd11031">
    <property type="entry name" value="Cyp158A-like"/>
    <property type="match status" value="1"/>
</dbReference>
<dbReference type="AlphaFoldDB" id="I0V8F7"/>
<evidence type="ECO:0000256" key="6">
    <source>
        <dbReference type="ARBA" id="ARBA00023033"/>
    </source>
</evidence>
<keyword evidence="2 7" id="KW-0349">Heme</keyword>
<sequence>MTATVRAFPFPRARRLDLEPEYRALREREPVSRVAFPYGEQAWLVTRYADVRTVLTDPRFSRAVSLERDVPRVTEENFSGGLVAMDPPEHTRVRSVCRHAFTARTVARLRQRATTIATDLVETARREGGFDAVEDFALPFTLKMICELLGVPYEDRDHFRYWAEAGLATTSLTEDERWRATGNMWDYVANLVAERRAHPRDDLISAMLAVQSETGAVSDDELVIVAMTILVAGYETTSTQLPNFLYVLLEDRARFETLVADPGLIPGAVEELMRYVPLEANGTSPRYALEDVTLSGVRIEAGEPVVPASVIANRDPEVFTDPDRLDFTRSPNPHLGFGLGAHFCLGAPLARLELQVALDVVTTAVPDLRLPEDNDGIEWKEGMLVRGPSRLPLAVDSVDPVDPTAPAPTASPRPQRSRP</sequence>
<evidence type="ECO:0000256" key="7">
    <source>
        <dbReference type="RuleBase" id="RU000461"/>
    </source>
</evidence>
<dbReference type="HOGENOM" id="CLU_033716_1_1_11"/>
<keyword evidence="3 7" id="KW-0479">Metal-binding</keyword>
<dbReference type="EMBL" id="JH636049">
    <property type="protein sequence ID" value="EID56410.1"/>
    <property type="molecule type" value="Genomic_DNA"/>
</dbReference>
<dbReference type="OrthoDB" id="3218463at2"/>
<dbReference type="Gene3D" id="1.10.630.10">
    <property type="entry name" value="Cytochrome P450"/>
    <property type="match status" value="1"/>
</dbReference>
<evidence type="ECO:0000256" key="5">
    <source>
        <dbReference type="ARBA" id="ARBA00023004"/>
    </source>
</evidence>
<reference evidence="9 10" key="1">
    <citation type="submission" date="2012-01" db="EMBL/GenBank/DDBJ databases">
        <title>Improved High-Quality Draft sequence of Saccharomonospora xinjiangensis XJ-54.</title>
        <authorList>
            <consortium name="US DOE Joint Genome Institute"/>
            <person name="Lucas S."/>
            <person name="Han J."/>
            <person name="Lapidus A."/>
            <person name="Cheng J.-F."/>
            <person name="Goodwin L."/>
            <person name="Pitluck S."/>
            <person name="Peters L."/>
            <person name="Mikhailova N."/>
            <person name="Teshima H."/>
            <person name="Detter J.C."/>
            <person name="Han C."/>
            <person name="Tapia R."/>
            <person name="Land M."/>
            <person name="Hauser L."/>
            <person name="Kyrpides N."/>
            <person name="Ivanova N."/>
            <person name="Pagani I."/>
            <person name="Brambilla E.-M."/>
            <person name="Klenk H.-P."/>
            <person name="Woyke T."/>
        </authorList>
    </citation>
    <scope>NUCLEOTIDE SEQUENCE [LARGE SCALE GENOMIC DNA]</scope>
    <source>
        <strain evidence="9 10">XJ-54</strain>
    </source>
</reference>
<dbReference type="GO" id="GO:0005506">
    <property type="term" value="F:iron ion binding"/>
    <property type="evidence" value="ECO:0007669"/>
    <property type="project" value="InterPro"/>
</dbReference>
<dbReference type="PANTHER" id="PTHR46696">
    <property type="entry name" value="P450, PUTATIVE (EUROFUNG)-RELATED"/>
    <property type="match status" value="1"/>
</dbReference>
<dbReference type="PRINTS" id="PR00359">
    <property type="entry name" value="BP450"/>
</dbReference>
<dbReference type="GO" id="GO:0016705">
    <property type="term" value="F:oxidoreductase activity, acting on paired donors, with incorporation or reduction of molecular oxygen"/>
    <property type="evidence" value="ECO:0007669"/>
    <property type="project" value="InterPro"/>
</dbReference>
<keyword evidence="6 7" id="KW-0503">Monooxygenase</keyword>
<evidence type="ECO:0000256" key="3">
    <source>
        <dbReference type="ARBA" id="ARBA00022723"/>
    </source>
</evidence>
<keyword evidence="10" id="KW-1185">Reference proteome</keyword>
<dbReference type="Proteomes" id="UP000004691">
    <property type="component" value="Unassembled WGS sequence"/>
</dbReference>
<dbReference type="SUPFAM" id="SSF48264">
    <property type="entry name" value="Cytochrome P450"/>
    <property type="match status" value="1"/>
</dbReference>
<name>I0V8F7_9PSEU</name>
<evidence type="ECO:0000313" key="9">
    <source>
        <dbReference type="EMBL" id="EID56410.1"/>
    </source>
</evidence>
<dbReference type="PRINTS" id="PR00385">
    <property type="entry name" value="P450"/>
</dbReference>
<comment type="similarity">
    <text evidence="1 7">Belongs to the cytochrome P450 family.</text>
</comment>
<dbReference type="InterPro" id="IPR017972">
    <property type="entry name" value="Cyt_P450_CS"/>
</dbReference>
<dbReference type="eggNOG" id="COG2124">
    <property type="taxonomic scope" value="Bacteria"/>
</dbReference>
<dbReference type="GO" id="GO:0004497">
    <property type="term" value="F:monooxygenase activity"/>
    <property type="evidence" value="ECO:0007669"/>
    <property type="project" value="UniProtKB-KW"/>
</dbReference>
<evidence type="ECO:0000256" key="4">
    <source>
        <dbReference type="ARBA" id="ARBA00023002"/>
    </source>
</evidence>
<feature type="region of interest" description="Disordered" evidence="8">
    <location>
        <begin position="394"/>
        <end position="419"/>
    </location>
</feature>